<comment type="caution">
    <text evidence="1">The sequence shown here is derived from an EMBL/GenBank/DDBJ whole genome shotgun (WGS) entry which is preliminary data.</text>
</comment>
<dbReference type="Proteomes" id="UP000265703">
    <property type="component" value="Unassembled WGS sequence"/>
</dbReference>
<evidence type="ECO:0000313" key="1">
    <source>
        <dbReference type="EMBL" id="RIA88000.1"/>
    </source>
</evidence>
<sequence length="90" mass="9936">MTVAFADGLTTIKFFYFKCSTIYSSSKDYTSIELGFNISFSSPPLNLNSKNQSSSTICHPNAIYTSNSNTLATVATSYIYLTKHVNNLNN</sequence>
<evidence type="ECO:0000313" key="2">
    <source>
        <dbReference type="Proteomes" id="UP000265703"/>
    </source>
</evidence>
<accession>A0A397SP77</accession>
<name>A0A397SP77_9GLOM</name>
<dbReference type="AlphaFoldDB" id="A0A397SP77"/>
<proteinExistence type="predicted"/>
<protein>
    <submittedName>
        <fullName evidence="1">Uncharacterized protein</fullName>
    </submittedName>
</protein>
<gene>
    <name evidence="1" type="ORF">C1645_827001</name>
</gene>
<reference evidence="1 2" key="1">
    <citation type="submission" date="2018-06" db="EMBL/GenBank/DDBJ databases">
        <title>Comparative genomics reveals the genomic features of Rhizophagus irregularis, R. cerebriforme, R. diaphanum and Gigaspora rosea, and their symbiotic lifestyle signature.</title>
        <authorList>
            <person name="Morin E."/>
            <person name="San Clemente H."/>
            <person name="Chen E.C.H."/>
            <person name="De La Providencia I."/>
            <person name="Hainaut M."/>
            <person name="Kuo A."/>
            <person name="Kohler A."/>
            <person name="Murat C."/>
            <person name="Tang N."/>
            <person name="Roy S."/>
            <person name="Loubradou J."/>
            <person name="Henrissat B."/>
            <person name="Grigoriev I.V."/>
            <person name="Corradi N."/>
            <person name="Roux C."/>
            <person name="Martin F.M."/>
        </authorList>
    </citation>
    <scope>NUCLEOTIDE SEQUENCE [LARGE SCALE GENOMIC DNA]</scope>
    <source>
        <strain evidence="1 2">DAOM 227022</strain>
    </source>
</reference>
<dbReference type="EMBL" id="QKYT01000283">
    <property type="protein sequence ID" value="RIA88000.1"/>
    <property type="molecule type" value="Genomic_DNA"/>
</dbReference>
<organism evidence="1 2">
    <name type="scientific">Glomus cerebriforme</name>
    <dbReference type="NCBI Taxonomy" id="658196"/>
    <lineage>
        <taxon>Eukaryota</taxon>
        <taxon>Fungi</taxon>
        <taxon>Fungi incertae sedis</taxon>
        <taxon>Mucoromycota</taxon>
        <taxon>Glomeromycotina</taxon>
        <taxon>Glomeromycetes</taxon>
        <taxon>Glomerales</taxon>
        <taxon>Glomeraceae</taxon>
        <taxon>Glomus</taxon>
    </lineage>
</organism>
<keyword evidence="2" id="KW-1185">Reference proteome</keyword>